<gene>
    <name evidence="1" type="ORF">AAG570_012457</name>
</gene>
<proteinExistence type="predicted"/>
<dbReference type="EMBL" id="JBFDAA010000008">
    <property type="protein sequence ID" value="KAL1129512.1"/>
    <property type="molecule type" value="Genomic_DNA"/>
</dbReference>
<dbReference type="SUPFAM" id="SSF53098">
    <property type="entry name" value="Ribonuclease H-like"/>
    <property type="match status" value="1"/>
</dbReference>
<evidence type="ECO:0000313" key="2">
    <source>
        <dbReference type="Proteomes" id="UP001558652"/>
    </source>
</evidence>
<dbReference type="InterPro" id="IPR036397">
    <property type="entry name" value="RNaseH_sf"/>
</dbReference>
<dbReference type="AlphaFoldDB" id="A0ABD0YE26"/>
<protein>
    <submittedName>
        <fullName evidence="1">Uncharacterized protein</fullName>
    </submittedName>
</protein>
<evidence type="ECO:0000313" key="1">
    <source>
        <dbReference type="EMBL" id="KAL1129512.1"/>
    </source>
</evidence>
<comment type="caution">
    <text evidence="1">The sequence shown here is derived from an EMBL/GenBank/DDBJ whole genome shotgun (WGS) entry which is preliminary data.</text>
</comment>
<organism evidence="1 2">
    <name type="scientific">Ranatra chinensis</name>
    <dbReference type="NCBI Taxonomy" id="642074"/>
    <lineage>
        <taxon>Eukaryota</taxon>
        <taxon>Metazoa</taxon>
        <taxon>Ecdysozoa</taxon>
        <taxon>Arthropoda</taxon>
        <taxon>Hexapoda</taxon>
        <taxon>Insecta</taxon>
        <taxon>Pterygota</taxon>
        <taxon>Neoptera</taxon>
        <taxon>Paraneoptera</taxon>
        <taxon>Hemiptera</taxon>
        <taxon>Heteroptera</taxon>
        <taxon>Panheteroptera</taxon>
        <taxon>Nepomorpha</taxon>
        <taxon>Nepidae</taxon>
        <taxon>Ranatrinae</taxon>
        <taxon>Ranatra</taxon>
    </lineage>
</organism>
<dbReference type="InterPro" id="IPR012337">
    <property type="entry name" value="RNaseH-like_sf"/>
</dbReference>
<keyword evidence="2" id="KW-1185">Reference proteome</keyword>
<reference evidence="1 2" key="1">
    <citation type="submission" date="2024-07" db="EMBL/GenBank/DDBJ databases">
        <title>Chromosome-level genome assembly of the water stick insect Ranatra chinensis (Heteroptera: Nepidae).</title>
        <authorList>
            <person name="Liu X."/>
        </authorList>
    </citation>
    <scope>NUCLEOTIDE SEQUENCE [LARGE SCALE GENOMIC DNA]</scope>
    <source>
        <strain evidence="1">Cailab_2021Rc</strain>
        <tissue evidence="1">Muscle</tissue>
    </source>
</reference>
<accession>A0ABD0YE26</accession>
<sequence length="173" mass="19345">MARVVAEELAKCRVTRQHGEIRLTLIDRLTRFAASYPLTEKTGGRVREGLLLFLITVGTPKVLVMDSGREFNDFPVKGLLKELRIKPDWSTAERECEELAERVRREKRDRVDSANDKATGRWDRVCAGDLVIGELVQKAENRSSICRTVRGGKEDVAVQATAAESVDGKTTDC</sequence>
<dbReference type="Gene3D" id="3.30.420.10">
    <property type="entry name" value="Ribonuclease H-like superfamily/Ribonuclease H"/>
    <property type="match status" value="1"/>
</dbReference>
<name>A0ABD0YE26_9HEMI</name>
<dbReference type="Proteomes" id="UP001558652">
    <property type="component" value="Unassembled WGS sequence"/>
</dbReference>